<evidence type="ECO:0000313" key="9">
    <source>
        <dbReference type="EMBL" id="CAG5156967.1"/>
    </source>
</evidence>
<dbReference type="GO" id="GO:0005794">
    <property type="term" value="C:Golgi apparatus"/>
    <property type="evidence" value="ECO:0007669"/>
    <property type="project" value="UniProtKB-ARBA"/>
</dbReference>
<dbReference type="EMBL" id="CAJRGZ010000017">
    <property type="protein sequence ID" value="CAG5156967.1"/>
    <property type="molecule type" value="Genomic_DNA"/>
</dbReference>
<evidence type="ECO:0000256" key="2">
    <source>
        <dbReference type="ARBA" id="ARBA00022448"/>
    </source>
</evidence>
<name>A0A8J2MZD7_9PLEO</name>
<dbReference type="PANTHER" id="PTHR10663:SF333">
    <property type="entry name" value="PROTEIN MON2 HOMOLOG"/>
    <property type="match status" value="1"/>
</dbReference>
<feature type="region of interest" description="Disordered" evidence="5">
    <location>
        <begin position="420"/>
        <end position="453"/>
    </location>
</feature>
<protein>
    <recommendedName>
        <fullName evidence="11">Endosomal peripheral membrane protein</fullName>
    </recommendedName>
</protein>
<dbReference type="InterPro" id="IPR032691">
    <property type="entry name" value="Mon2/Sec7/BIG1-like_HUS"/>
</dbReference>
<dbReference type="OrthoDB" id="294853at2759"/>
<dbReference type="SUPFAM" id="SSF48371">
    <property type="entry name" value="ARM repeat"/>
    <property type="match status" value="2"/>
</dbReference>
<evidence type="ECO:0000313" key="10">
    <source>
        <dbReference type="Proteomes" id="UP000676310"/>
    </source>
</evidence>
<dbReference type="Pfam" id="PF16213">
    <property type="entry name" value="DCB"/>
    <property type="match status" value="1"/>
</dbReference>
<keyword evidence="10" id="KW-1185">Reference proteome</keyword>
<comment type="caution">
    <text evidence="9">The sequence shown here is derived from an EMBL/GenBank/DDBJ whole genome shotgun (WGS) entry which is preliminary data.</text>
</comment>
<evidence type="ECO:0000256" key="1">
    <source>
        <dbReference type="ARBA" id="ARBA00008144"/>
    </source>
</evidence>
<accession>A0A8J2MZD7</accession>
<dbReference type="GeneID" id="67016463"/>
<keyword evidence="2" id="KW-0813">Transport</keyword>
<dbReference type="Proteomes" id="UP000676310">
    <property type="component" value="Unassembled WGS sequence"/>
</dbReference>
<keyword evidence="4" id="KW-0175">Coiled coil</keyword>
<evidence type="ECO:0000256" key="4">
    <source>
        <dbReference type="SAM" id="Coils"/>
    </source>
</evidence>
<gene>
    <name evidence="9" type="ORF">ALTATR162_LOCUS4760</name>
</gene>
<evidence type="ECO:0000256" key="5">
    <source>
        <dbReference type="SAM" id="MobiDB-lite"/>
    </source>
</evidence>
<evidence type="ECO:0000259" key="8">
    <source>
        <dbReference type="Pfam" id="PF16213"/>
    </source>
</evidence>
<evidence type="ECO:0000259" key="6">
    <source>
        <dbReference type="Pfam" id="PF12783"/>
    </source>
</evidence>
<dbReference type="Pfam" id="PF12783">
    <property type="entry name" value="Sec7-like_HUS"/>
    <property type="match status" value="1"/>
</dbReference>
<feature type="domain" description="Mon2/Sec7/BIG1-like dimerisation and cyclophilin-binding" evidence="8">
    <location>
        <begin position="47"/>
        <end position="117"/>
    </location>
</feature>
<feature type="domain" description="Mon2/Sec7/BIG1-like HUS" evidence="6">
    <location>
        <begin position="142"/>
        <end position="296"/>
    </location>
</feature>
<feature type="coiled-coil region" evidence="4">
    <location>
        <begin position="7"/>
        <end position="41"/>
    </location>
</feature>
<sequence length="1621" mass="179113">MTAQILAAELGNLIQDSKRKNTELRNAAETALKDLKSLSNTSEAQLSAGHDIQLKILQALPSLLQNYSAEVRSESLSAVLQICSSLQNAKNFAVGNTAAATLQQLVIVVFDRVASEDEKALEIPTTTEVKGDDGQVSVRPAANDAYKMFTDLISLVVGEKPVFMRFSSLPPASTLELIEAILSNHNKIMTTHPEQIYIMRTQLMPLIIRSLSDRLSFAVTVRIIRILHLIIRYHLDTLPSECEIALGLLNHMLDPEASQAWKRALCLEVFRSIYADSRLLLAIYALFDAESGKKNIFGDNLAAFVRLATEKPAVIGLGQQSTAAAGFDEGNTMVSDQAVAEAGALAGVIGGSVSDSSNNTRPSGISMQWSSLKTPCIEHLDKTEPPALPETYIYSLVLTCITNISESLAKFVLPLTVHHESRNRKKTKAEEMNENDTDVASPDRNSRRLSRTHSFRKKTIPVNPLDLSDHPAYPYVQTSTSLVTECWPAVLATCSTFLNATLDADYYRALVRAIQKFTQVAGLLRLSTPRDAFLTTMGKAAVPSNLLLANASSPVGDKPGIFSNARGMLSVDSFVSQASSMSTDKNRGSSHDVSAPALGPRNLLCLRALLNLAIALGPTLQSAWSIVFETLQVADLVMSLSSQTSSRTSGSGSRMDTEAITEKMEAETSAVQSAARRLFESTVDFPNDSFSEVLQALCSLLNGVSPSESGQRTPTTSGRPQILHQRRLGSVSGISLNTDANSRDSAFALNKIGELASLNESRLSQYDPAESGWDILIREIVRYSTDSRKATSTRLLAADILARTVREIAELSMSDEQREEIQARILAALQKQITDLHHYDGVSKDTITDTDIRVHQIALEALKGVIEQCGESLVAGWTSVIESLMSVFTQKAPSIQGVTRDADASDLSKDTDTTVDVISRSLARSAFATANLVCSDFMTAVPDACLSTLLELLRRFCSQREDLNMSLTAITFFWNVSDYLQSRTDLSLLAEVVIQTSDKEQVKQAVQTRSKEGKTAALWLQVLLNLSSITTDERIEVRHSSIQTIQRIFENCSDQISPEVWLLCLRTILFGMVETNLNIQNDIRQQRPRKDDLNEWDETTKAVLQTVTVLNTTYMEKLDTSQLGNAWSDLLELLKRYFDYRSHALGASVFGAMTGVLSQAENVDVLGTDSLLKTAAVWRSYFDSPDARQDAYEEDNQDAFVAYAKAFKAIYRLADRPLATDLPSMLANLEACVVNSDEVAYSSDLDTMTTLQSQVMECLTMVRTEDTDIPPYLLRLLGRFITLPYTSLAEYPEKRGPTFVALSKASMTLLQNIAVKHVDLKEIYTSNALSSALASLARPIEEKYVWQREGRAPTLWQKATTTSTAILESVLPHLNANKEIWTTLVDIAYCITRAQSLPGTRVSLEKDEQFDIQSFTHLRDLITLPLGSASLSDNLRRTYTRNLFSTSLIHSPLPGELPEITTSPLEELYKIRLGQTAELDYTWRPDMSYACLSELFDLVVVNDSSPERIKLAQAAAPYLILRCALPLKTYIADQPLRGRMPAPESQRRELLFVLEQLERLESEPQAIPDTPGVRSKHRRHLHRLYPLLLKAARVARQDAEVFEHLAKLTDLVGDEFGLDDD</sequence>
<dbReference type="PANTHER" id="PTHR10663">
    <property type="entry name" value="GUANYL-NUCLEOTIDE EXCHANGE FACTOR"/>
    <property type="match status" value="1"/>
</dbReference>
<proteinExistence type="inferred from homology"/>
<dbReference type="RefSeq" id="XP_043168310.1">
    <property type="nucleotide sequence ID" value="XM_043312375.1"/>
</dbReference>
<dbReference type="Pfam" id="PF16206">
    <property type="entry name" value="Mon2_C"/>
    <property type="match status" value="1"/>
</dbReference>
<dbReference type="InterPro" id="IPR032817">
    <property type="entry name" value="Mon2_C"/>
</dbReference>
<comment type="similarity">
    <text evidence="1">Belongs to the MON2 family.</text>
</comment>
<feature type="domain" description="Mon2 C-terminal" evidence="7">
    <location>
        <begin position="936"/>
        <end position="1074"/>
    </location>
</feature>
<evidence type="ECO:0000256" key="3">
    <source>
        <dbReference type="ARBA" id="ARBA00022927"/>
    </source>
</evidence>
<dbReference type="InterPro" id="IPR032629">
    <property type="entry name" value="DCB_dom"/>
</dbReference>
<evidence type="ECO:0000259" key="7">
    <source>
        <dbReference type="Pfam" id="PF16206"/>
    </source>
</evidence>
<evidence type="ECO:0008006" key="11">
    <source>
        <dbReference type="Google" id="ProtNLM"/>
    </source>
</evidence>
<keyword evidence="3" id="KW-0653">Protein transport</keyword>
<dbReference type="InterPro" id="IPR016024">
    <property type="entry name" value="ARM-type_fold"/>
</dbReference>
<organism evidence="9 10">
    <name type="scientific">Alternaria atra</name>
    <dbReference type="NCBI Taxonomy" id="119953"/>
    <lineage>
        <taxon>Eukaryota</taxon>
        <taxon>Fungi</taxon>
        <taxon>Dikarya</taxon>
        <taxon>Ascomycota</taxon>
        <taxon>Pezizomycotina</taxon>
        <taxon>Dothideomycetes</taxon>
        <taxon>Pleosporomycetidae</taxon>
        <taxon>Pleosporales</taxon>
        <taxon>Pleosporineae</taxon>
        <taxon>Pleosporaceae</taxon>
        <taxon>Alternaria</taxon>
        <taxon>Alternaria sect. Ulocladioides</taxon>
    </lineage>
</organism>
<reference evidence="9" key="1">
    <citation type="submission" date="2021-05" db="EMBL/GenBank/DDBJ databases">
        <authorList>
            <person name="Stam R."/>
        </authorList>
    </citation>
    <scope>NUCLEOTIDE SEQUENCE</scope>
    <source>
        <strain evidence="9">CS162</strain>
    </source>
</reference>
<dbReference type="GO" id="GO:0015031">
    <property type="term" value="P:protein transport"/>
    <property type="evidence" value="ECO:0007669"/>
    <property type="project" value="UniProtKB-KW"/>
</dbReference>